<accession>A0A2A4GZZ7</accession>
<proteinExistence type="inferred from homology"/>
<dbReference type="GO" id="GO:0140359">
    <property type="term" value="F:ABC-type transporter activity"/>
    <property type="evidence" value="ECO:0007669"/>
    <property type="project" value="InterPro"/>
</dbReference>
<evidence type="ECO:0000256" key="8">
    <source>
        <dbReference type="SAM" id="Phobius"/>
    </source>
</evidence>
<feature type="transmembrane region" description="Helical" evidence="8">
    <location>
        <begin position="270"/>
        <end position="292"/>
    </location>
</feature>
<evidence type="ECO:0000256" key="1">
    <source>
        <dbReference type="ARBA" id="ARBA00004651"/>
    </source>
</evidence>
<dbReference type="InterPro" id="IPR051449">
    <property type="entry name" value="ABC-2_transporter_component"/>
</dbReference>
<evidence type="ECO:0000256" key="6">
    <source>
        <dbReference type="ARBA" id="ARBA00022989"/>
    </source>
</evidence>
<dbReference type="Proteomes" id="UP000218335">
    <property type="component" value="Unassembled WGS sequence"/>
</dbReference>
<protein>
    <submittedName>
        <fullName evidence="10">ABC transporter permease</fullName>
    </submittedName>
</protein>
<dbReference type="PANTHER" id="PTHR30294">
    <property type="entry name" value="MEMBRANE COMPONENT OF ABC TRANSPORTER YHHJ-RELATED"/>
    <property type="match status" value="1"/>
</dbReference>
<dbReference type="RefSeq" id="WP_096591273.1">
    <property type="nucleotide sequence ID" value="NZ_MWRM01000006.1"/>
</dbReference>
<feature type="transmembrane region" description="Helical" evidence="8">
    <location>
        <begin position="195"/>
        <end position="214"/>
    </location>
</feature>
<evidence type="ECO:0000313" key="10">
    <source>
        <dbReference type="EMBL" id="PCF56718.1"/>
    </source>
</evidence>
<keyword evidence="4" id="KW-1003">Cell membrane</keyword>
<sequence>MNVWHIAKRVYRQVLRDKRTLALLFLAPLFILSLLTYLFNATDQAKSMHIGVDQVPDSFVTQLEDQDIHVHHYDNHQHIQQKIKDDQLSAFINVTDETLHVTFANDNPNATAIARQQTQQWLTKENTSQMKIQMQTLHATLQKMQNELKTNPEIAKQLGGQAKANDITPAQPLTLKTDYVYKGEDTTYFDMINPLLIGFFVFFFTFLISGIALLRERTTGTLERLLASPIKRSQIILGYILGYGTFSFIQTLLIVCFSVFVLKIGVNGSIGYVILITLIIALVALTLGILLSTFAASEFQMIQFIPIVIVPQVLFAGIIPVESMNDILQGFAHIMPLYYAGQALQNVMIRGFGFEAIALPLAILLALFIVLLILNMIGMKRYRKV</sequence>
<feature type="transmembrane region" description="Helical" evidence="8">
    <location>
        <begin position="21"/>
        <end position="39"/>
    </location>
</feature>
<comment type="similarity">
    <text evidence="2">Belongs to the ABC-2 integral membrane protein family.</text>
</comment>
<gene>
    <name evidence="10" type="ORF">B5C08_01410</name>
</gene>
<evidence type="ECO:0000256" key="2">
    <source>
        <dbReference type="ARBA" id="ARBA00007783"/>
    </source>
</evidence>
<evidence type="ECO:0000259" key="9">
    <source>
        <dbReference type="PROSITE" id="PS51012"/>
    </source>
</evidence>
<organism evidence="10 11">
    <name type="scientific">Staphylococcus delphini</name>
    <dbReference type="NCBI Taxonomy" id="53344"/>
    <lineage>
        <taxon>Bacteria</taxon>
        <taxon>Bacillati</taxon>
        <taxon>Bacillota</taxon>
        <taxon>Bacilli</taxon>
        <taxon>Bacillales</taxon>
        <taxon>Staphylococcaceae</taxon>
        <taxon>Staphylococcus</taxon>
        <taxon>Staphylococcus intermedius group</taxon>
    </lineage>
</organism>
<evidence type="ECO:0000256" key="4">
    <source>
        <dbReference type="ARBA" id="ARBA00022475"/>
    </source>
</evidence>
<comment type="subcellular location">
    <subcellularLocation>
        <location evidence="1">Cell membrane</location>
        <topology evidence="1">Multi-pass membrane protein</topology>
    </subcellularLocation>
</comment>
<dbReference type="GO" id="GO:0005886">
    <property type="term" value="C:plasma membrane"/>
    <property type="evidence" value="ECO:0007669"/>
    <property type="project" value="UniProtKB-SubCell"/>
</dbReference>
<evidence type="ECO:0000313" key="11">
    <source>
        <dbReference type="Proteomes" id="UP000218335"/>
    </source>
</evidence>
<name>A0A2A4GZZ7_9STAP</name>
<feature type="domain" description="ABC transmembrane type-2" evidence="9">
    <location>
        <begin position="134"/>
        <end position="382"/>
    </location>
</feature>
<evidence type="ECO:0000256" key="3">
    <source>
        <dbReference type="ARBA" id="ARBA00022448"/>
    </source>
</evidence>
<dbReference type="InterPro" id="IPR013525">
    <property type="entry name" value="ABC2_TM"/>
</dbReference>
<dbReference type="PROSITE" id="PS51012">
    <property type="entry name" value="ABC_TM2"/>
    <property type="match status" value="1"/>
</dbReference>
<comment type="caution">
    <text evidence="10">The sequence shown here is derived from an EMBL/GenBank/DDBJ whole genome shotgun (WGS) entry which is preliminary data.</text>
</comment>
<dbReference type="InterPro" id="IPR047817">
    <property type="entry name" value="ABC2_TM_bact-type"/>
</dbReference>
<keyword evidence="3" id="KW-0813">Transport</keyword>
<keyword evidence="6 8" id="KW-1133">Transmembrane helix</keyword>
<dbReference type="EMBL" id="MWUU01000002">
    <property type="protein sequence ID" value="PCF56718.1"/>
    <property type="molecule type" value="Genomic_DNA"/>
</dbReference>
<feature type="transmembrane region" description="Helical" evidence="8">
    <location>
        <begin position="304"/>
        <end position="321"/>
    </location>
</feature>
<evidence type="ECO:0000256" key="7">
    <source>
        <dbReference type="ARBA" id="ARBA00023136"/>
    </source>
</evidence>
<keyword evidence="7 8" id="KW-0472">Membrane</keyword>
<reference evidence="10 11" key="1">
    <citation type="journal article" date="2017" name="PLoS ONE">
        <title>Development of a real-time PCR for detection of Staphylococcus pseudintermedius using a novel automated comparison of whole-genome sequences.</title>
        <authorList>
            <person name="Verstappen K.M."/>
            <person name="Huijbregts L."/>
            <person name="Spaninks M."/>
            <person name="Wagenaar J.A."/>
            <person name="Fluit A.C."/>
            <person name="Duim B."/>
        </authorList>
    </citation>
    <scope>NUCLEOTIDE SEQUENCE [LARGE SCALE GENOMIC DNA]</scope>
    <source>
        <strain evidence="10 11">215070706401-1</strain>
    </source>
</reference>
<dbReference type="Pfam" id="PF12698">
    <property type="entry name" value="ABC2_membrane_3"/>
    <property type="match status" value="1"/>
</dbReference>
<feature type="transmembrane region" description="Helical" evidence="8">
    <location>
        <begin position="235"/>
        <end position="264"/>
    </location>
</feature>
<feature type="transmembrane region" description="Helical" evidence="8">
    <location>
        <begin position="357"/>
        <end position="377"/>
    </location>
</feature>
<keyword evidence="5 8" id="KW-0812">Transmembrane</keyword>
<evidence type="ECO:0000256" key="5">
    <source>
        <dbReference type="ARBA" id="ARBA00022692"/>
    </source>
</evidence>
<dbReference type="AlphaFoldDB" id="A0A2A4GZZ7"/>
<dbReference type="PANTHER" id="PTHR30294:SF38">
    <property type="entry name" value="TRANSPORT PERMEASE PROTEIN"/>
    <property type="match status" value="1"/>
</dbReference>